<keyword evidence="3" id="KW-0804">Transcription</keyword>
<evidence type="ECO:0000256" key="5">
    <source>
        <dbReference type="SAM" id="MobiDB-lite"/>
    </source>
</evidence>
<dbReference type="OrthoDB" id="9779746at2"/>
<dbReference type="InterPro" id="IPR041490">
    <property type="entry name" value="KstR2_TetR_C"/>
</dbReference>
<reference evidence="7 8" key="1">
    <citation type="submission" date="2012-04" db="EMBL/GenBank/DDBJ databases">
        <title>The Genome Sequence of Afipia clevelandensis ATCC 49720.</title>
        <authorList>
            <consortium name="The Broad Institute Genome Sequencing Platform"/>
            <person name="Earl A."/>
            <person name="Ward D."/>
            <person name="Feldgarden M."/>
            <person name="Gevers D."/>
            <person name="Huys G."/>
            <person name="Walker B."/>
            <person name="Young S.K."/>
            <person name="Zeng Q."/>
            <person name="Gargeya S."/>
            <person name="Fitzgerald M."/>
            <person name="Haas B."/>
            <person name="Abouelleil A."/>
            <person name="Alvarado L."/>
            <person name="Arachchi H.M."/>
            <person name="Berlin A."/>
            <person name="Chapman S.B."/>
            <person name="Goldberg J."/>
            <person name="Griggs A."/>
            <person name="Gujja S."/>
            <person name="Hansen M."/>
            <person name="Howarth C."/>
            <person name="Imamovic A."/>
            <person name="Larimer J."/>
            <person name="McCowen C."/>
            <person name="Montmayeur A."/>
            <person name="Murphy C."/>
            <person name="Neiman D."/>
            <person name="Pearson M."/>
            <person name="Priest M."/>
            <person name="Roberts A."/>
            <person name="Saif S."/>
            <person name="Shea T."/>
            <person name="Sisk P."/>
            <person name="Sykes S."/>
            <person name="Wortman J."/>
            <person name="Nusbaum C."/>
            <person name="Birren B."/>
        </authorList>
    </citation>
    <scope>NUCLEOTIDE SEQUENCE [LARGE SCALE GENOMIC DNA]</scope>
    <source>
        <strain evidence="7 8">ATCC 49720</strain>
    </source>
</reference>
<accession>K8PNT4</accession>
<dbReference type="PROSITE" id="PS50977">
    <property type="entry name" value="HTH_TETR_2"/>
    <property type="match status" value="1"/>
</dbReference>
<dbReference type="HOGENOM" id="CLU_069356_12_4_5"/>
<evidence type="ECO:0000256" key="2">
    <source>
        <dbReference type="ARBA" id="ARBA00023125"/>
    </source>
</evidence>
<keyword evidence="1" id="KW-0805">Transcription regulation</keyword>
<evidence type="ECO:0000313" key="7">
    <source>
        <dbReference type="EMBL" id="EKS40033.1"/>
    </source>
</evidence>
<dbReference type="InterPro" id="IPR050109">
    <property type="entry name" value="HTH-type_TetR-like_transc_reg"/>
</dbReference>
<dbReference type="PATRIC" id="fig|883079.3.peg.1065"/>
<dbReference type="GO" id="GO:0000976">
    <property type="term" value="F:transcription cis-regulatory region binding"/>
    <property type="evidence" value="ECO:0007669"/>
    <property type="project" value="TreeGrafter"/>
</dbReference>
<protein>
    <recommendedName>
        <fullName evidence="6">HTH tetR-type domain-containing protein</fullName>
    </recommendedName>
</protein>
<dbReference type="SUPFAM" id="SSF46689">
    <property type="entry name" value="Homeodomain-like"/>
    <property type="match status" value="1"/>
</dbReference>
<sequence>MARKRANDYDDKRQAILDRSAELFSVYGFDRASMNKIAEACGVSKANLYHYYKDKEGLLFDVIRFHLKELLDVVEAADNPDAPPETRLHDLIAALLEAYRDADSQHNVQISSMRFLPKERQAELKGMERELVVTFSSAVAGVAPHLKDTKMLTPVTMSLFGMVNWHYLWFKSNGSVSRAEYADLVTRLISDGARSVLKPSAKASPPARTSKRTAPAE</sequence>
<evidence type="ECO:0000259" key="6">
    <source>
        <dbReference type="PROSITE" id="PS50977"/>
    </source>
</evidence>
<dbReference type="Gene3D" id="1.10.10.60">
    <property type="entry name" value="Homeodomain-like"/>
    <property type="match status" value="1"/>
</dbReference>
<dbReference type="PRINTS" id="PR00455">
    <property type="entry name" value="HTHTETR"/>
</dbReference>
<gene>
    <name evidence="7" type="ORF">HMPREF9696_01045</name>
</gene>
<feature type="domain" description="HTH tetR-type" evidence="6">
    <location>
        <begin position="10"/>
        <end position="70"/>
    </location>
</feature>
<organism evidence="7 8">
    <name type="scientific">Afipia clevelandensis ATCC 49720</name>
    <dbReference type="NCBI Taxonomy" id="883079"/>
    <lineage>
        <taxon>Bacteria</taxon>
        <taxon>Pseudomonadati</taxon>
        <taxon>Pseudomonadota</taxon>
        <taxon>Alphaproteobacteria</taxon>
        <taxon>Hyphomicrobiales</taxon>
        <taxon>Nitrobacteraceae</taxon>
        <taxon>Afipia</taxon>
    </lineage>
</organism>
<dbReference type="Pfam" id="PF17932">
    <property type="entry name" value="TetR_C_24"/>
    <property type="match status" value="1"/>
</dbReference>
<keyword evidence="2 4" id="KW-0238">DNA-binding</keyword>
<dbReference type="Pfam" id="PF00440">
    <property type="entry name" value="TetR_N"/>
    <property type="match status" value="1"/>
</dbReference>
<dbReference type="InterPro" id="IPR009057">
    <property type="entry name" value="Homeodomain-like_sf"/>
</dbReference>
<dbReference type="AlphaFoldDB" id="K8PNT4"/>
<feature type="region of interest" description="Disordered" evidence="5">
    <location>
        <begin position="197"/>
        <end position="217"/>
    </location>
</feature>
<dbReference type="PANTHER" id="PTHR30055">
    <property type="entry name" value="HTH-TYPE TRANSCRIPTIONAL REGULATOR RUTR"/>
    <property type="match status" value="1"/>
</dbReference>
<proteinExistence type="predicted"/>
<feature type="DNA-binding region" description="H-T-H motif" evidence="4">
    <location>
        <begin position="33"/>
        <end position="52"/>
    </location>
</feature>
<dbReference type="Gene3D" id="1.10.357.10">
    <property type="entry name" value="Tetracycline Repressor, domain 2"/>
    <property type="match status" value="1"/>
</dbReference>
<evidence type="ECO:0000256" key="1">
    <source>
        <dbReference type="ARBA" id="ARBA00023015"/>
    </source>
</evidence>
<evidence type="ECO:0000313" key="8">
    <source>
        <dbReference type="Proteomes" id="UP000001095"/>
    </source>
</evidence>
<evidence type="ECO:0000256" key="4">
    <source>
        <dbReference type="PROSITE-ProRule" id="PRU00335"/>
    </source>
</evidence>
<dbReference type="Proteomes" id="UP000001095">
    <property type="component" value="Unassembled WGS sequence"/>
</dbReference>
<keyword evidence="8" id="KW-1185">Reference proteome</keyword>
<dbReference type="InterPro" id="IPR001647">
    <property type="entry name" value="HTH_TetR"/>
</dbReference>
<comment type="caution">
    <text evidence="7">The sequence shown here is derived from an EMBL/GenBank/DDBJ whole genome shotgun (WGS) entry which is preliminary data.</text>
</comment>
<dbReference type="RefSeq" id="WP_002711911.1">
    <property type="nucleotide sequence ID" value="NZ_KB375281.1"/>
</dbReference>
<dbReference type="PANTHER" id="PTHR30055:SF234">
    <property type="entry name" value="HTH-TYPE TRANSCRIPTIONAL REGULATOR BETI"/>
    <property type="match status" value="1"/>
</dbReference>
<dbReference type="EMBL" id="AGWY01000005">
    <property type="protein sequence ID" value="EKS40033.1"/>
    <property type="molecule type" value="Genomic_DNA"/>
</dbReference>
<dbReference type="GO" id="GO:0003700">
    <property type="term" value="F:DNA-binding transcription factor activity"/>
    <property type="evidence" value="ECO:0007669"/>
    <property type="project" value="TreeGrafter"/>
</dbReference>
<name>K8PNT4_9BRAD</name>
<evidence type="ECO:0000256" key="3">
    <source>
        <dbReference type="ARBA" id="ARBA00023163"/>
    </source>
</evidence>